<protein>
    <submittedName>
        <fullName evidence="2">M20/M25/M40 family metallo-hydrolase</fullName>
    </submittedName>
</protein>
<name>A0ABR9AGV4_9BACT</name>
<dbReference type="Proteomes" id="UP000647133">
    <property type="component" value="Unassembled WGS sequence"/>
</dbReference>
<comment type="caution">
    <text evidence="2">The sequence shown here is derived from an EMBL/GenBank/DDBJ whole genome shotgun (WGS) entry which is preliminary data.</text>
</comment>
<dbReference type="Gene3D" id="3.40.630.10">
    <property type="entry name" value="Zn peptidases"/>
    <property type="match status" value="1"/>
</dbReference>
<evidence type="ECO:0000313" key="2">
    <source>
        <dbReference type="EMBL" id="MBD8488021.1"/>
    </source>
</evidence>
<dbReference type="InterPro" id="IPR045175">
    <property type="entry name" value="M28_fam"/>
</dbReference>
<keyword evidence="3" id="KW-1185">Reference proteome</keyword>
<dbReference type="Pfam" id="PF04389">
    <property type="entry name" value="Peptidase_M28"/>
    <property type="match status" value="1"/>
</dbReference>
<gene>
    <name evidence="2" type="ORF">IFO69_04590</name>
</gene>
<dbReference type="PANTHER" id="PTHR12147:SF26">
    <property type="entry name" value="PEPTIDASE M28 DOMAIN-CONTAINING PROTEIN"/>
    <property type="match status" value="1"/>
</dbReference>
<dbReference type="EMBL" id="JACYTQ010000001">
    <property type="protein sequence ID" value="MBD8488021.1"/>
    <property type="molecule type" value="Genomic_DNA"/>
</dbReference>
<evidence type="ECO:0000259" key="1">
    <source>
        <dbReference type="Pfam" id="PF04389"/>
    </source>
</evidence>
<feature type="domain" description="Peptidase M28" evidence="1">
    <location>
        <begin position="109"/>
        <end position="311"/>
    </location>
</feature>
<dbReference type="PANTHER" id="PTHR12147">
    <property type="entry name" value="METALLOPEPTIDASE M28 FAMILY MEMBER"/>
    <property type="match status" value="1"/>
</dbReference>
<accession>A0ABR9AGV4</accession>
<dbReference type="RefSeq" id="WP_192008752.1">
    <property type="nucleotide sequence ID" value="NZ_JACYTQ010000001.1"/>
</dbReference>
<evidence type="ECO:0000313" key="3">
    <source>
        <dbReference type="Proteomes" id="UP000647133"/>
    </source>
</evidence>
<dbReference type="SUPFAM" id="SSF53187">
    <property type="entry name" value="Zn-dependent exopeptidases"/>
    <property type="match status" value="1"/>
</dbReference>
<sequence length="330" mass="36583">MLEILNKGFKKAVLGIVFLSCTTTTVLAQVREVRITEEELEEHVAFLTSPKNNGRYPGSRGNKRVVKYIENSFEEVGVKPFDGEYLQEFKAELRVANGESPRNPVKTWNVVGYIEGNDPYLKDEYVVLGAHYDHLGLGGPSSKKPGVKEIHPGADDNASGTSALLEIAEKLVGNRFMLRRSVILVAFGAEEQGLLGSKYFVDNLPVKKENIKLMINMDMVGRLNQEGQVYMGGAGTFPDGVELMRKLGSELGLNPVVHAGEVGGSDHVSFYRAGISVIGMHTGGHPQYHRPEDTIEFINFPGERKVAEYVYRTIIKIAGEDYEMEFINQD</sequence>
<organism evidence="2 3">
    <name type="scientific">Echinicola arenosa</name>
    <dbReference type="NCBI Taxonomy" id="2774144"/>
    <lineage>
        <taxon>Bacteria</taxon>
        <taxon>Pseudomonadati</taxon>
        <taxon>Bacteroidota</taxon>
        <taxon>Cytophagia</taxon>
        <taxon>Cytophagales</taxon>
        <taxon>Cyclobacteriaceae</taxon>
        <taxon>Echinicola</taxon>
    </lineage>
</organism>
<proteinExistence type="predicted"/>
<reference evidence="2 3" key="1">
    <citation type="submission" date="2020-09" db="EMBL/GenBank/DDBJ databases">
        <title>Echinicola sp. CAU 1574 isolated from sand of Sido Beach.</title>
        <authorList>
            <person name="Kim W."/>
        </authorList>
    </citation>
    <scope>NUCLEOTIDE SEQUENCE [LARGE SCALE GENOMIC DNA]</scope>
    <source>
        <strain evidence="2 3">CAU 1574</strain>
    </source>
</reference>
<dbReference type="InterPro" id="IPR007484">
    <property type="entry name" value="Peptidase_M28"/>
</dbReference>